<dbReference type="Proteomes" id="UP000230842">
    <property type="component" value="Unassembled WGS sequence"/>
</dbReference>
<dbReference type="EMBL" id="PGEZ01000001">
    <property type="protein sequence ID" value="PJJ55969.1"/>
    <property type="molecule type" value="Genomic_DNA"/>
</dbReference>
<name>A0A2M9BDG0_9ACTN</name>
<protein>
    <recommendedName>
        <fullName evidence="3">DUF2613 family protein</fullName>
    </recommendedName>
</protein>
<keyword evidence="2" id="KW-1185">Reference proteome</keyword>
<reference evidence="1 2" key="1">
    <citation type="submission" date="2017-11" db="EMBL/GenBank/DDBJ databases">
        <title>Genomic Encyclopedia of Archaeal and Bacterial Type Strains, Phase II (KMG-II): From Individual Species to Whole Genera.</title>
        <authorList>
            <person name="Goeker M."/>
        </authorList>
    </citation>
    <scope>NUCLEOTIDE SEQUENCE [LARGE SCALE GENOMIC DNA]</scope>
    <source>
        <strain evidence="1 2">DSM 27763</strain>
    </source>
</reference>
<organism evidence="1 2">
    <name type="scientific">Mumia flava</name>
    <dbReference type="NCBI Taxonomy" id="1348852"/>
    <lineage>
        <taxon>Bacteria</taxon>
        <taxon>Bacillati</taxon>
        <taxon>Actinomycetota</taxon>
        <taxon>Actinomycetes</taxon>
        <taxon>Propionibacteriales</taxon>
        <taxon>Nocardioidaceae</taxon>
        <taxon>Mumia</taxon>
    </lineage>
</organism>
<gene>
    <name evidence="1" type="ORF">CLV56_0172</name>
</gene>
<proteinExistence type="predicted"/>
<evidence type="ECO:0008006" key="3">
    <source>
        <dbReference type="Google" id="ProtNLM"/>
    </source>
</evidence>
<sequence>MGSVITGVVALIAGAALAGATVVGVVSVNSESSPAEPQTQVVPYGAGE</sequence>
<evidence type="ECO:0000313" key="2">
    <source>
        <dbReference type="Proteomes" id="UP000230842"/>
    </source>
</evidence>
<dbReference type="RefSeq" id="WP_157805026.1">
    <property type="nucleotide sequence ID" value="NZ_PGEZ01000001.1"/>
</dbReference>
<accession>A0A2M9BDG0</accession>
<dbReference type="AlphaFoldDB" id="A0A2M9BDG0"/>
<evidence type="ECO:0000313" key="1">
    <source>
        <dbReference type="EMBL" id="PJJ55969.1"/>
    </source>
</evidence>
<comment type="caution">
    <text evidence="1">The sequence shown here is derived from an EMBL/GenBank/DDBJ whole genome shotgun (WGS) entry which is preliminary data.</text>
</comment>